<sequence>MTFDALTLQRAFAQAEFHADTSALHALLADDFRSIGDQGYVLDKAQWLGKFVDFAYTDLRSTDVEVSSYDHAVIIRYVQHSASVWRGQAMASTSRVSQTWIEQADGWRLAGVQFSTLGDA</sequence>
<accession>A0A316FCX7</accession>
<gene>
    <name evidence="2" type="ORF">BC793_1116</name>
</gene>
<name>A0A316FCX7_9ACTN</name>
<evidence type="ECO:0000259" key="1">
    <source>
        <dbReference type="Pfam" id="PF14534"/>
    </source>
</evidence>
<dbReference type="AlphaFoldDB" id="A0A316FCX7"/>
<dbReference type="Proteomes" id="UP000245697">
    <property type="component" value="Unassembled WGS sequence"/>
</dbReference>
<evidence type="ECO:0000313" key="3">
    <source>
        <dbReference type="Proteomes" id="UP000245697"/>
    </source>
</evidence>
<dbReference type="InterPro" id="IPR032710">
    <property type="entry name" value="NTF2-like_dom_sf"/>
</dbReference>
<dbReference type="Pfam" id="PF14534">
    <property type="entry name" value="DUF4440"/>
    <property type="match status" value="1"/>
</dbReference>
<dbReference type="OrthoDB" id="884581at2"/>
<evidence type="ECO:0000313" key="2">
    <source>
        <dbReference type="EMBL" id="PWK45034.1"/>
    </source>
</evidence>
<dbReference type="Gene3D" id="3.10.450.50">
    <property type="match status" value="1"/>
</dbReference>
<dbReference type="SUPFAM" id="SSF54427">
    <property type="entry name" value="NTF2-like"/>
    <property type="match status" value="1"/>
</dbReference>
<comment type="caution">
    <text evidence="2">The sequence shown here is derived from an EMBL/GenBank/DDBJ whole genome shotgun (WGS) entry which is preliminary data.</text>
</comment>
<keyword evidence="3" id="KW-1185">Reference proteome</keyword>
<feature type="domain" description="DUF4440" evidence="1">
    <location>
        <begin position="8"/>
        <end position="109"/>
    </location>
</feature>
<protein>
    <submittedName>
        <fullName evidence="2">Uncharacterized protein DUF4440</fullName>
    </submittedName>
</protein>
<reference evidence="2 3" key="1">
    <citation type="submission" date="2018-05" db="EMBL/GenBank/DDBJ databases">
        <title>Genomic Encyclopedia of Archaeal and Bacterial Type Strains, Phase II (KMG-II): from individual species to whole genera.</title>
        <authorList>
            <person name="Goeker M."/>
        </authorList>
    </citation>
    <scope>NUCLEOTIDE SEQUENCE [LARGE SCALE GENOMIC DNA]</scope>
    <source>
        <strain evidence="2 3">DSM 45184</strain>
    </source>
</reference>
<dbReference type="EMBL" id="QGGR01000011">
    <property type="protein sequence ID" value="PWK45034.1"/>
    <property type="molecule type" value="Genomic_DNA"/>
</dbReference>
<dbReference type="RefSeq" id="WP_109595877.1">
    <property type="nucleotide sequence ID" value="NZ_BONA01000061.1"/>
</dbReference>
<proteinExistence type="predicted"/>
<dbReference type="InterPro" id="IPR027843">
    <property type="entry name" value="DUF4440"/>
</dbReference>
<organism evidence="2 3">
    <name type="scientific">Actinoplanes xinjiangensis</name>
    <dbReference type="NCBI Taxonomy" id="512350"/>
    <lineage>
        <taxon>Bacteria</taxon>
        <taxon>Bacillati</taxon>
        <taxon>Actinomycetota</taxon>
        <taxon>Actinomycetes</taxon>
        <taxon>Micromonosporales</taxon>
        <taxon>Micromonosporaceae</taxon>
        <taxon>Actinoplanes</taxon>
    </lineage>
</organism>